<feature type="compositionally biased region" description="Low complexity" evidence="2">
    <location>
        <begin position="1164"/>
        <end position="1174"/>
    </location>
</feature>
<dbReference type="PROSITE" id="PS50102">
    <property type="entry name" value="RRM"/>
    <property type="match status" value="1"/>
</dbReference>
<feature type="compositionally biased region" description="Low complexity" evidence="2">
    <location>
        <begin position="1259"/>
        <end position="1277"/>
    </location>
</feature>
<keyword evidence="1" id="KW-0694">RNA-binding</keyword>
<organism evidence="6">
    <name type="scientific">Rodentolepis nana</name>
    <name type="common">Dwarf tapeworm</name>
    <name type="synonym">Hymenolepis nana</name>
    <dbReference type="NCBI Taxonomy" id="102285"/>
    <lineage>
        <taxon>Eukaryota</taxon>
        <taxon>Metazoa</taxon>
        <taxon>Spiralia</taxon>
        <taxon>Lophotrochozoa</taxon>
        <taxon>Platyhelminthes</taxon>
        <taxon>Cestoda</taxon>
        <taxon>Eucestoda</taxon>
        <taxon>Cyclophyllidea</taxon>
        <taxon>Hymenolepididae</taxon>
        <taxon>Rodentolepis</taxon>
    </lineage>
</organism>
<feature type="compositionally biased region" description="Basic and acidic residues" evidence="2">
    <location>
        <begin position="570"/>
        <end position="585"/>
    </location>
</feature>
<gene>
    <name evidence="4" type="ORF">HNAJ_LOCUS7629</name>
</gene>
<feature type="compositionally biased region" description="Polar residues" evidence="2">
    <location>
        <begin position="472"/>
        <end position="481"/>
    </location>
</feature>
<keyword evidence="5" id="KW-1185">Reference proteome</keyword>
<reference evidence="6" key="1">
    <citation type="submission" date="2016-04" db="UniProtKB">
        <authorList>
            <consortium name="WormBaseParasite"/>
        </authorList>
    </citation>
    <scope>IDENTIFICATION</scope>
</reference>
<feature type="compositionally biased region" description="Basic and acidic residues" evidence="2">
    <location>
        <begin position="670"/>
        <end position="684"/>
    </location>
</feature>
<evidence type="ECO:0000259" key="3">
    <source>
        <dbReference type="PROSITE" id="PS50102"/>
    </source>
</evidence>
<proteinExistence type="predicted"/>
<evidence type="ECO:0000256" key="2">
    <source>
        <dbReference type="SAM" id="MobiDB-lite"/>
    </source>
</evidence>
<dbReference type="EMBL" id="UZAE01012091">
    <property type="protein sequence ID" value="VDO03489.1"/>
    <property type="molecule type" value="Genomic_DNA"/>
</dbReference>
<dbReference type="SMART" id="SM00360">
    <property type="entry name" value="RRM"/>
    <property type="match status" value="3"/>
</dbReference>
<feature type="region of interest" description="Disordered" evidence="2">
    <location>
        <begin position="1194"/>
        <end position="1330"/>
    </location>
</feature>
<feature type="region of interest" description="Disordered" evidence="2">
    <location>
        <begin position="1156"/>
        <end position="1180"/>
    </location>
</feature>
<feature type="domain" description="RRM" evidence="3">
    <location>
        <begin position="1342"/>
        <end position="1424"/>
    </location>
</feature>
<feature type="compositionally biased region" description="Low complexity" evidence="2">
    <location>
        <begin position="1202"/>
        <end position="1214"/>
    </location>
</feature>
<evidence type="ECO:0000256" key="1">
    <source>
        <dbReference type="PROSITE-ProRule" id="PRU00176"/>
    </source>
</evidence>
<dbReference type="InterPro" id="IPR035979">
    <property type="entry name" value="RBD_domain_sf"/>
</dbReference>
<reference evidence="4 5" key="2">
    <citation type="submission" date="2018-11" db="EMBL/GenBank/DDBJ databases">
        <authorList>
            <consortium name="Pathogen Informatics"/>
        </authorList>
    </citation>
    <scope>NUCLEOTIDE SEQUENCE [LARGE SCALE GENOMIC DNA]</scope>
</reference>
<feature type="compositionally biased region" description="Low complexity" evidence="2">
    <location>
        <begin position="1434"/>
        <end position="1455"/>
    </location>
</feature>
<feature type="compositionally biased region" description="Polar residues" evidence="2">
    <location>
        <begin position="1456"/>
        <end position="1466"/>
    </location>
</feature>
<accession>A0A158QHL9</accession>
<protein>
    <submittedName>
        <fullName evidence="6">RRM domain-containing protein</fullName>
    </submittedName>
</protein>
<dbReference type="GO" id="GO:0003723">
    <property type="term" value="F:RNA binding"/>
    <property type="evidence" value="ECO:0007669"/>
    <property type="project" value="UniProtKB-UniRule"/>
</dbReference>
<feature type="region of interest" description="Disordered" evidence="2">
    <location>
        <begin position="1428"/>
        <end position="1466"/>
    </location>
</feature>
<feature type="compositionally biased region" description="Basic and acidic residues" evidence="2">
    <location>
        <begin position="528"/>
        <end position="556"/>
    </location>
</feature>
<feature type="compositionally biased region" description="Polar residues" evidence="2">
    <location>
        <begin position="1302"/>
        <end position="1315"/>
    </location>
</feature>
<evidence type="ECO:0000313" key="4">
    <source>
        <dbReference type="EMBL" id="VDO03489.1"/>
    </source>
</evidence>
<name>A0A158QHL9_RODNA</name>
<dbReference type="Proteomes" id="UP000278807">
    <property type="component" value="Unassembled WGS sequence"/>
</dbReference>
<feature type="compositionally biased region" description="Acidic residues" evidence="2">
    <location>
        <begin position="651"/>
        <end position="669"/>
    </location>
</feature>
<evidence type="ECO:0000313" key="5">
    <source>
        <dbReference type="Proteomes" id="UP000278807"/>
    </source>
</evidence>
<feature type="compositionally biased region" description="Basic and acidic residues" evidence="2">
    <location>
        <begin position="483"/>
        <end position="497"/>
    </location>
</feature>
<feature type="region of interest" description="Disordered" evidence="2">
    <location>
        <begin position="465"/>
        <end position="585"/>
    </location>
</feature>
<sequence length="1661" mass="188687">MSLTRLLVYKLHAKSTVAKYPSNEAIVHYFAKFGIIRSLIFSNSIEGLVEFETVDAVNTIMSSGQHSINEYEVVINSIPVNISSRTEQEFQYLRYEVCEVNPPNDEFLDLKPELKKARLKLFSKPHRIGLLGFNINKEAQVAAKVKIPEHQGWSVKLSVVDEKEYSTFTDIFKITLGHKMQYVQYEMLRNEEAEEIALSELLWKFFQKEDVVYVHPHTSSLCGIIVLPTKETAEQYRAKSGSKVGGWKIDLHHAESALIRVTPETEKRVEISCAEADTQHSQTKDWTIMSISRLIVYKMTSESPNAKIPSKEAIADYFKVFGEIKRIISTNTSQGLIEFETTESVRKVMLQPKHEIKDFTIGIESIPVHSRFKSPKFAELFNTTLGDYMRYVKYKISKVETADGQKDILWTFLREEDVIYIYPNSCSPYGTIVVANERIAEKFKSMSGSVKKGWRIDLLLINPVTVGDPPETKTSQSQTPEKPSPEKSVKRNDDPRGMNRLKLTQSRSSRSETDAKRIENVESPPDEMSSKSRDKFVPKLASDRVEKNVLHPERSEQQFGKSSLEESGIAEEHMEQQNDSEHLEHEKRLDEEIENVGENLHHHEDYEQQQMDRSSDEAAITTLRMFGQINRKNAIIELYEKMETEDIPEGIEGDETQQSENAFSEDIESAEEHMEQQNDGEHLEHEKRLEEEIENVGENLQYHEDYEQQQLDRSSDEAAITTLRMFGQINRKNAIIELYEKMETEDIPEGIEGDETQQSENAFSEDIERYAYRHLDNSNEIHQVESFSDGQANNDENYQDIENITSPLSFPSSKPSSQVSDKEIEMEDNPVRVRFTFLDTIIPDILAIERHFRQFGDIISVYLHNLLAEGNVVFRWRHDAIKAIANSLRVIDNCRFDFFSKISDEEIVKSYAVGFQFPGKIVFNIEAIAKNFERFGQLQRIVQNPWTGKGFAVFSQIQSSLLAHLEPYHAAEDSQMGIFQLRDGDIENDIFSVDLSTDSELGQLMRRYKMYRVDFRVSGSVPEFTAICEWLCRRSTPYQLEIAYDLMKGSVKFWNFASAEAFKSKTFEIGDAIFQCGGGIYTETGHVEDASKDDNAVSLTNSVAIAKPIESLGPPSIKTRPSGYRYRLVRITPIFNPEPEMMLTVKLNLTDDIAEDAGPEETKSSPSPTSSDFSPSKDDTISSAMKFLNSLPRKSSVEIDDSSTSNALRSSLSNGCGGSKDVSQQNSDSETSQPILESSVPCPRPKGQRRVTFSDEISYRSMTSSSSNSSEVEPNSSECEKLSQAAVKQPGTDLEDTESDQQDVSCDLTSISPSKELQKPASPSEGNEAGEEIAWTNEWKCIFLRMTNLNEVVEFPTEVEIRTYFEQYGTVTDILVQAVAGEIYVMFSRGSEAKSALSSKTHCLKGCNFRSHPTRKFPCEIKEPSTAVSETESSLKPSQSSLSQSPSIQSPQQSQNGATVTQTTSDSSFSRRMLISPLRPLYTLRSTQVIYDHFQQFAKSIHVTRSAKPPKVEAKGITMKAGDLEEFDPEKCIKVFIPRCTTLSMPKLAKSLARFGRVKFAKQPLESPILFVAHIEPEEQMNDDEAKDERYWLSNFDSLLQHTEDCLNLEMAYMHVQIDTRNLHDESDWSPLQLNINRALRLCSLSLFNDPPLFMNENNIF</sequence>
<dbReference type="WBParaSite" id="HNAJ_0000763301-mRNA-1">
    <property type="protein sequence ID" value="HNAJ_0000763301-mRNA-1"/>
    <property type="gene ID" value="HNAJ_0000763301"/>
</dbReference>
<feature type="compositionally biased region" description="Low complexity" evidence="2">
    <location>
        <begin position="806"/>
        <end position="819"/>
    </location>
</feature>
<feature type="compositionally biased region" description="Polar residues" evidence="2">
    <location>
        <begin position="1221"/>
        <end position="1236"/>
    </location>
</feature>
<feature type="region of interest" description="Disordered" evidence="2">
    <location>
        <begin position="803"/>
        <end position="823"/>
    </location>
</feature>
<feature type="region of interest" description="Disordered" evidence="2">
    <location>
        <begin position="651"/>
        <end position="684"/>
    </location>
</feature>
<feature type="compositionally biased region" description="Basic and acidic residues" evidence="2">
    <location>
        <begin position="509"/>
        <end position="520"/>
    </location>
</feature>
<dbReference type="SUPFAM" id="SSF54928">
    <property type="entry name" value="RNA-binding domain, RBD"/>
    <property type="match status" value="1"/>
</dbReference>
<evidence type="ECO:0000313" key="6">
    <source>
        <dbReference type="WBParaSite" id="HNAJ_0000763301-mRNA-1"/>
    </source>
</evidence>
<dbReference type="InterPro" id="IPR000504">
    <property type="entry name" value="RRM_dom"/>
</dbReference>